<feature type="transmembrane region" description="Helical" evidence="2">
    <location>
        <begin position="49"/>
        <end position="72"/>
    </location>
</feature>
<feature type="compositionally biased region" description="Gly residues" evidence="1">
    <location>
        <begin position="211"/>
        <end position="225"/>
    </location>
</feature>
<feature type="compositionally biased region" description="Basic and acidic residues" evidence="1">
    <location>
        <begin position="408"/>
        <end position="423"/>
    </location>
</feature>
<accession>A0ABP5Y0E8</accession>
<dbReference type="Pfam" id="PF19609">
    <property type="entry name" value="DUF6114"/>
    <property type="match status" value="1"/>
</dbReference>
<protein>
    <submittedName>
        <fullName evidence="3">Uncharacterized protein</fullName>
    </submittedName>
</protein>
<feature type="region of interest" description="Disordered" evidence="1">
    <location>
        <begin position="155"/>
        <end position="234"/>
    </location>
</feature>
<feature type="transmembrane region" description="Helical" evidence="2">
    <location>
        <begin position="78"/>
        <end position="98"/>
    </location>
</feature>
<dbReference type="InterPro" id="IPR046096">
    <property type="entry name" value="DUF6114"/>
</dbReference>
<evidence type="ECO:0000256" key="1">
    <source>
        <dbReference type="SAM" id="MobiDB-lite"/>
    </source>
</evidence>
<name>A0ABP5Y0E8_STRLO</name>
<dbReference type="Proteomes" id="UP001501777">
    <property type="component" value="Unassembled WGS sequence"/>
</dbReference>
<gene>
    <name evidence="3" type="ORF">GCM10010276_01930</name>
</gene>
<reference evidence="4" key="1">
    <citation type="journal article" date="2019" name="Int. J. Syst. Evol. Microbiol.">
        <title>The Global Catalogue of Microorganisms (GCM) 10K type strain sequencing project: providing services to taxonomists for standard genome sequencing and annotation.</title>
        <authorList>
            <consortium name="The Broad Institute Genomics Platform"/>
            <consortium name="The Broad Institute Genome Sequencing Center for Infectious Disease"/>
            <person name="Wu L."/>
            <person name="Ma J."/>
        </authorList>
    </citation>
    <scope>NUCLEOTIDE SEQUENCE [LARGE SCALE GENOMIC DNA]</scope>
    <source>
        <strain evidence="4">JCM 4395</strain>
    </source>
</reference>
<dbReference type="EMBL" id="BAAASG010000001">
    <property type="protein sequence ID" value="GAA2471306.1"/>
    <property type="molecule type" value="Genomic_DNA"/>
</dbReference>
<keyword evidence="2" id="KW-0812">Transmembrane</keyword>
<keyword evidence="2" id="KW-0472">Membrane</keyword>
<sequence length="681" mass="69958">MRITDTTALRGTEVSSAWLHLGGRRKGEADGERNGWWSAFRDWRRSRPFWAGVWTLLSGVEILSIPFAPLPIMMHEGIAGVAGSLMGIFLVVLALSLWLSPGHRVFAGIATLVLAVASLVLSNFGGFLIGFLLGITGGAMAVSWVPYARPPARPPIWPDWRRGNGSDRPGGPDSPEDPDGPGGPGDSGGGSGGSGGSGGGGAGGSDEPDGRGGGGGRAVGGGQAGGTPRPNGLTWRTSRMRALGVLPIGALLTGGLQPAPAHLPRVVPNRADPPSVLGSTVDDRTAPQLTVCSLLDGLLGGAVPPARGTGGRIPGSDSAGEGGPHTPLVPLVPKPRTERHDEQRPGRGPVSVKPAPAPSSGAGLLGSVSDLLGLHGSDHARDDKGSAARHGGETSGPTGPTDRPQGSKPDHAPEPGTSDKKPSGSDGKVPPSVLRLDIPPLPADGRMDGPLSLLPLHIDLGAGPDGGKQSRWCLPQPLISLRLGVDAAAYRVRTAAQPFRVVTPLLVLTGLTYHGITEVPTAYGPQEVLVFTAYRVDIASLRQTAPLLAPRCGRNQPPPPAPPFHGLPGLRLPLLDMGIPGIGRVDPSAPGPWYPCQGTLETDAPSSTTVATGRPVVLLTKVLSGNLLGLLPVTFTPSMPPPLPPGLTLPIPIFFTNVTAYNQFLSADELDVPGIHLTASR</sequence>
<feature type="compositionally biased region" description="Gly residues" evidence="1">
    <location>
        <begin position="180"/>
        <end position="204"/>
    </location>
</feature>
<comment type="caution">
    <text evidence="3">The sequence shown here is derived from an EMBL/GenBank/DDBJ whole genome shotgun (WGS) entry which is preliminary data.</text>
</comment>
<keyword evidence="2" id="KW-1133">Transmembrane helix</keyword>
<feature type="compositionally biased region" description="Basic and acidic residues" evidence="1">
    <location>
        <begin position="335"/>
        <end position="345"/>
    </location>
</feature>
<keyword evidence="4" id="KW-1185">Reference proteome</keyword>
<feature type="compositionally biased region" description="Low complexity" evidence="1">
    <location>
        <begin position="348"/>
        <end position="374"/>
    </location>
</feature>
<evidence type="ECO:0000256" key="2">
    <source>
        <dbReference type="SAM" id="Phobius"/>
    </source>
</evidence>
<feature type="compositionally biased region" description="Basic and acidic residues" evidence="1">
    <location>
        <begin position="376"/>
        <end position="392"/>
    </location>
</feature>
<organism evidence="3 4">
    <name type="scientific">Streptomyces longisporus</name>
    <dbReference type="NCBI Taxonomy" id="1948"/>
    <lineage>
        <taxon>Bacteria</taxon>
        <taxon>Bacillati</taxon>
        <taxon>Actinomycetota</taxon>
        <taxon>Actinomycetes</taxon>
        <taxon>Kitasatosporales</taxon>
        <taxon>Streptomycetaceae</taxon>
        <taxon>Streptomyces</taxon>
    </lineage>
</organism>
<evidence type="ECO:0000313" key="4">
    <source>
        <dbReference type="Proteomes" id="UP001501777"/>
    </source>
</evidence>
<feature type="region of interest" description="Disordered" evidence="1">
    <location>
        <begin position="303"/>
        <end position="437"/>
    </location>
</feature>
<evidence type="ECO:0000313" key="3">
    <source>
        <dbReference type="EMBL" id="GAA2471306.1"/>
    </source>
</evidence>
<proteinExistence type="predicted"/>